<feature type="chain" id="PRO_5047246204" evidence="1">
    <location>
        <begin position="21"/>
        <end position="153"/>
    </location>
</feature>
<keyword evidence="1" id="KW-0732">Signal</keyword>
<comment type="caution">
    <text evidence="2">The sequence shown here is derived from an EMBL/GenBank/DDBJ whole genome shotgun (WGS) entry which is preliminary data.</text>
</comment>
<evidence type="ECO:0000313" key="3">
    <source>
        <dbReference type="Proteomes" id="UP000786693"/>
    </source>
</evidence>
<dbReference type="Proteomes" id="UP000786693">
    <property type="component" value="Unassembled WGS sequence"/>
</dbReference>
<accession>A0ABQ4NH53</accession>
<gene>
    <name evidence="2" type="ORF">JANAI62_03690</name>
</gene>
<evidence type="ECO:0000313" key="2">
    <source>
        <dbReference type="EMBL" id="GIT93746.1"/>
    </source>
</evidence>
<feature type="signal peptide" evidence="1">
    <location>
        <begin position="1"/>
        <end position="20"/>
    </location>
</feature>
<reference evidence="2 3" key="1">
    <citation type="submission" date="2021-05" db="EMBL/GenBank/DDBJ databases">
        <title>Bacteria Genome sequencing.</title>
        <authorList>
            <person name="Takabe Y."/>
            <person name="Nakajima Y."/>
            <person name="Suzuki S."/>
            <person name="Shiozaki T."/>
        </authorList>
    </citation>
    <scope>NUCLEOTIDE SEQUENCE [LARGE SCALE GENOMIC DNA]</scope>
    <source>
        <strain evidence="2 3">AI_62</strain>
    </source>
</reference>
<name>A0ABQ4NH53_9RHOB</name>
<organism evidence="2 3">
    <name type="scientific">Jannaschia pagri</name>
    <dbReference type="NCBI Taxonomy" id="2829797"/>
    <lineage>
        <taxon>Bacteria</taxon>
        <taxon>Pseudomonadati</taxon>
        <taxon>Pseudomonadota</taxon>
        <taxon>Alphaproteobacteria</taxon>
        <taxon>Rhodobacterales</taxon>
        <taxon>Roseobacteraceae</taxon>
        <taxon>Jannaschia</taxon>
    </lineage>
</organism>
<dbReference type="EMBL" id="BPFH01000001">
    <property type="protein sequence ID" value="GIT93746.1"/>
    <property type="molecule type" value="Genomic_DNA"/>
</dbReference>
<dbReference type="RefSeq" id="WP_220747259.1">
    <property type="nucleotide sequence ID" value="NZ_BPFH01000001.1"/>
</dbReference>
<sequence>MGPGLGLAALKAASPGLALGASAAAPVLGGFQALQAGRAQKAQAKINAGVARTRADQVDTQARRGLESELGSIRAALGANQQRPGVGTLSYMSELRDERGRERRINVGNQMQAAADFDAQASAAGAAGTAGLLQGFVRAGPSIFNLYNYRTRG</sequence>
<evidence type="ECO:0000256" key="1">
    <source>
        <dbReference type="SAM" id="SignalP"/>
    </source>
</evidence>
<keyword evidence="3" id="KW-1185">Reference proteome</keyword>
<proteinExistence type="predicted"/>
<protein>
    <submittedName>
        <fullName evidence="2">Uncharacterized protein</fullName>
    </submittedName>
</protein>